<accession>A0A151MYN2</accession>
<proteinExistence type="predicted"/>
<sequence length="66" mass="7320">MLWLPRLLIPNSAAAWTRKNSLATTSWGTRPISDSFLRVTSQFPAACSWTGWEQEVHTALISCSVA</sequence>
<gene>
    <name evidence="1" type="ORF">Y1Q_0017646</name>
</gene>
<comment type="caution">
    <text evidence="1">The sequence shown here is derived from an EMBL/GenBank/DDBJ whole genome shotgun (WGS) entry which is preliminary data.</text>
</comment>
<name>A0A151MYN2_ALLMI</name>
<dbReference type="EMBL" id="AKHW03004558">
    <property type="protein sequence ID" value="KYO29666.1"/>
    <property type="molecule type" value="Genomic_DNA"/>
</dbReference>
<organism evidence="1 2">
    <name type="scientific">Alligator mississippiensis</name>
    <name type="common">American alligator</name>
    <dbReference type="NCBI Taxonomy" id="8496"/>
    <lineage>
        <taxon>Eukaryota</taxon>
        <taxon>Metazoa</taxon>
        <taxon>Chordata</taxon>
        <taxon>Craniata</taxon>
        <taxon>Vertebrata</taxon>
        <taxon>Euteleostomi</taxon>
        <taxon>Archelosauria</taxon>
        <taxon>Archosauria</taxon>
        <taxon>Crocodylia</taxon>
        <taxon>Alligatoridae</taxon>
        <taxon>Alligatorinae</taxon>
        <taxon>Alligator</taxon>
    </lineage>
</organism>
<dbReference type="AlphaFoldDB" id="A0A151MYN2"/>
<dbReference type="Proteomes" id="UP000050525">
    <property type="component" value="Unassembled WGS sequence"/>
</dbReference>
<keyword evidence="2" id="KW-1185">Reference proteome</keyword>
<evidence type="ECO:0000313" key="2">
    <source>
        <dbReference type="Proteomes" id="UP000050525"/>
    </source>
</evidence>
<protein>
    <submittedName>
        <fullName evidence="1">Uncharacterized protein</fullName>
    </submittedName>
</protein>
<reference evidence="1 2" key="1">
    <citation type="journal article" date="2012" name="Genome Biol.">
        <title>Sequencing three crocodilian genomes to illuminate the evolution of archosaurs and amniotes.</title>
        <authorList>
            <person name="St John J.A."/>
            <person name="Braun E.L."/>
            <person name="Isberg S.R."/>
            <person name="Miles L.G."/>
            <person name="Chong A.Y."/>
            <person name="Gongora J."/>
            <person name="Dalzell P."/>
            <person name="Moran C."/>
            <person name="Bed'hom B."/>
            <person name="Abzhanov A."/>
            <person name="Burgess S.C."/>
            <person name="Cooksey A.M."/>
            <person name="Castoe T.A."/>
            <person name="Crawford N.G."/>
            <person name="Densmore L.D."/>
            <person name="Drew J.C."/>
            <person name="Edwards S.V."/>
            <person name="Faircloth B.C."/>
            <person name="Fujita M.K."/>
            <person name="Greenwold M.J."/>
            <person name="Hoffmann F.G."/>
            <person name="Howard J.M."/>
            <person name="Iguchi T."/>
            <person name="Janes D.E."/>
            <person name="Khan S.Y."/>
            <person name="Kohno S."/>
            <person name="de Koning A.J."/>
            <person name="Lance S.L."/>
            <person name="McCarthy F.M."/>
            <person name="McCormack J.E."/>
            <person name="Merchant M.E."/>
            <person name="Peterson D.G."/>
            <person name="Pollock D.D."/>
            <person name="Pourmand N."/>
            <person name="Raney B.J."/>
            <person name="Roessler K.A."/>
            <person name="Sanford J.R."/>
            <person name="Sawyer R.H."/>
            <person name="Schmidt C.J."/>
            <person name="Triplett E.W."/>
            <person name="Tuberville T.D."/>
            <person name="Venegas-Anaya M."/>
            <person name="Howard J.T."/>
            <person name="Jarvis E.D."/>
            <person name="Guillette L.J.Jr."/>
            <person name="Glenn T.C."/>
            <person name="Green R.E."/>
            <person name="Ray D.A."/>
        </authorList>
    </citation>
    <scope>NUCLEOTIDE SEQUENCE [LARGE SCALE GENOMIC DNA]</scope>
    <source>
        <strain evidence="1">KSC_2009_1</strain>
    </source>
</reference>
<evidence type="ECO:0000313" key="1">
    <source>
        <dbReference type="EMBL" id="KYO29666.1"/>
    </source>
</evidence>